<proteinExistence type="predicted"/>
<dbReference type="InterPro" id="IPR019301">
    <property type="entry name" value="Flagellar_prot_FlgJ_N"/>
</dbReference>
<dbReference type="OrthoDB" id="7690273at2"/>
<dbReference type="Proteomes" id="UP000196640">
    <property type="component" value="Unassembled WGS sequence"/>
</dbReference>
<protein>
    <submittedName>
        <fullName evidence="2">Flagellar biosynthesis protein FlgJ</fullName>
    </submittedName>
</protein>
<dbReference type="STRING" id="366616.CG51_14095"/>
<feature type="domain" description="Flagellar protein FlgJ N-terminal" evidence="1">
    <location>
        <begin position="30"/>
        <end position="74"/>
    </location>
</feature>
<organism evidence="2 3">
    <name type="scientific">Haematobacter missouriensis</name>
    <dbReference type="NCBI Taxonomy" id="366616"/>
    <lineage>
        <taxon>Bacteria</taxon>
        <taxon>Pseudomonadati</taxon>
        <taxon>Pseudomonadota</taxon>
        <taxon>Alphaproteobacteria</taxon>
        <taxon>Rhodobacterales</taxon>
        <taxon>Paracoccaceae</taxon>
        <taxon>Haematobacter</taxon>
    </lineage>
</organism>
<dbReference type="AlphaFoldDB" id="A0A212AUE5"/>
<gene>
    <name evidence="2" type="ORF">CDV52_06535</name>
</gene>
<keyword evidence="2" id="KW-0969">Cilium</keyword>
<comment type="caution">
    <text evidence="2">The sequence shown here is derived from an EMBL/GenBank/DDBJ whole genome shotgun (WGS) entry which is preliminary data.</text>
</comment>
<accession>A0A212AUE5</accession>
<name>A0A212AUE5_9RHOB</name>
<keyword evidence="2" id="KW-0282">Flagellum</keyword>
<dbReference type="EMBL" id="NIPX01000005">
    <property type="protein sequence ID" value="OWJ85099.1"/>
    <property type="molecule type" value="Genomic_DNA"/>
</dbReference>
<dbReference type="Pfam" id="PF10135">
    <property type="entry name" value="Rod-binding"/>
    <property type="match status" value="1"/>
</dbReference>
<evidence type="ECO:0000313" key="2">
    <source>
        <dbReference type="EMBL" id="OWJ85099.1"/>
    </source>
</evidence>
<reference evidence="2 3" key="1">
    <citation type="submission" date="2016-11" db="EMBL/GenBank/DDBJ databases">
        <title>Comparison of Traditional DNA-DNA Hybridization with In Silico Genomic Analysis.</title>
        <authorList>
            <person name="Nicholson A.C."/>
            <person name="Sammons S."/>
            <person name="Humrighouse B.W."/>
            <person name="Graziano J."/>
            <person name="Lasker B."/>
            <person name="Whitney A.M."/>
            <person name="Mcquiston J.R."/>
        </authorList>
    </citation>
    <scope>NUCLEOTIDE SEQUENCE [LARGE SCALE GENOMIC DNA]</scope>
    <source>
        <strain evidence="2 3">H2381</strain>
    </source>
</reference>
<keyword evidence="2" id="KW-0966">Cell projection</keyword>
<evidence type="ECO:0000259" key="1">
    <source>
        <dbReference type="Pfam" id="PF10135"/>
    </source>
</evidence>
<sequence>MEVDGIPDQSRILKLRAAAAALEGAFLAEMLKSAEVKSDLGGGAGEAQFASFLREAQAKQLVCAGGVGLSESLFTALINSESSHV</sequence>
<dbReference type="RefSeq" id="WP_035742659.1">
    <property type="nucleotide sequence ID" value="NZ_CALUEG010000004.1"/>
</dbReference>
<evidence type="ECO:0000313" key="3">
    <source>
        <dbReference type="Proteomes" id="UP000196640"/>
    </source>
</evidence>